<feature type="domain" description="Endonuclease GajA/Old nuclease/RecF-like AAA" evidence="1">
    <location>
        <begin position="1"/>
        <end position="43"/>
    </location>
</feature>
<dbReference type="EMBL" id="JAUTBL010000001">
    <property type="protein sequence ID" value="MDQ1183598.1"/>
    <property type="molecule type" value="Genomic_DNA"/>
</dbReference>
<dbReference type="InterPro" id="IPR041685">
    <property type="entry name" value="AAA_GajA/Old/RecF-like"/>
</dbReference>
<evidence type="ECO:0000313" key="3">
    <source>
        <dbReference type="Proteomes" id="UP001224781"/>
    </source>
</evidence>
<dbReference type="Pfam" id="PF13175">
    <property type="entry name" value="AAA_15"/>
    <property type="match status" value="2"/>
</dbReference>
<reference evidence="2 3" key="1">
    <citation type="submission" date="2023-07" db="EMBL/GenBank/DDBJ databases">
        <title>Functional and genomic diversity of the sorghum phyllosphere microbiome.</title>
        <authorList>
            <person name="Shade A."/>
        </authorList>
    </citation>
    <scope>NUCLEOTIDE SEQUENCE [LARGE SCALE GENOMIC DNA]</scope>
    <source>
        <strain evidence="2 3">SORGH_AS_1126</strain>
    </source>
</reference>
<sequence length="417" mass="46676">MHFERLEITNWRQFSKVEIDLHPQLTVLAGANGAGKSTILRLLAQHFGFNMPLLATPTQNKAGLFSYMSGFFGKRRANDPSNDPNWDDVGAVSYTSGNESRILVPKQNSATYSAHFSSHQAVPGLFINSHRPVSNYQPIASIPTSGISVEQAYQQYHQEVLNKLNNSYTQYSPIYRIKEAIISMATFGPGNKNVLGNEKTERDYEDFKQMLAKVLPSTIGFLDISIRVPDVVMVTRTGEFVLDGASGGLMALIDLAWQIFLYSRGKDAFVAVLDEPENHLHPSMQRVIISNLIEAFPNAQFIVATHSPFVVSSVKDSWVYVLRYLDGLETLGPRRTVYSQRLDHYDKAGTASEILQSVLGVPVTLPLWAENQLDKIVGQYVIDEMDLEQIRRLRGELAEVGLGDYYSDALTRIAQRQ</sequence>
<evidence type="ECO:0000259" key="1">
    <source>
        <dbReference type="Pfam" id="PF13175"/>
    </source>
</evidence>
<name>A0ABU0UF81_9HYPH</name>
<organism evidence="2 3">
    <name type="scientific">Agrobacterium larrymoorei</name>
    <dbReference type="NCBI Taxonomy" id="160699"/>
    <lineage>
        <taxon>Bacteria</taxon>
        <taxon>Pseudomonadati</taxon>
        <taxon>Pseudomonadota</taxon>
        <taxon>Alphaproteobacteria</taxon>
        <taxon>Hyphomicrobiales</taxon>
        <taxon>Rhizobiaceae</taxon>
        <taxon>Rhizobium/Agrobacterium group</taxon>
        <taxon>Agrobacterium</taxon>
    </lineage>
</organism>
<keyword evidence="3" id="KW-1185">Reference proteome</keyword>
<dbReference type="PANTHER" id="PTHR32182">
    <property type="entry name" value="DNA REPLICATION AND REPAIR PROTEIN RECF"/>
    <property type="match status" value="1"/>
</dbReference>
<evidence type="ECO:0000313" key="2">
    <source>
        <dbReference type="EMBL" id="MDQ1183598.1"/>
    </source>
</evidence>
<dbReference type="Proteomes" id="UP001224781">
    <property type="component" value="Unassembled WGS sequence"/>
</dbReference>
<gene>
    <name evidence="2" type="ORF">QE408_000720</name>
</gene>
<dbReference type="SUPFAM" id="SSF52540">
    <property type="entry name" value="P-loop containing nucleoside triphosphate hydrolases"/>
    <property type="match status" value="1"/>
</dbReference>
<dbReference type="RefSeq" id="WP_306928600.1">
    <property type="nucleotide sequence ID" value="NZ_JAUTBL010000001.1"/>
</dbReference>
<feature type="domain" description="Endonuclease GajA/Old nuclease/RecF-like AAA" evidence="1">
    <location>
        <begin position="157"/>
        <end position="311"/>
    </location>
</feature>
<dbReference type="InterPro" id="IPR027417">
    <property type="entry name" value="P-loop_NTPase"/>
</dbReference>
<protein>
    <submittedName>
        <fullName evidence="2">AAA15 family ATPase/GTPase</fullName>
    </submittedName>
</protein>
<dbReference type="PANTHER" id="PTHR32182:SF23">
    <property type="entry name" value="ATP BINDING PROTEIN"/>
    <property type="match status" value="1"/>
</dbReference>
<proteinExistence type="predicted"/>
<comment type="caution">
    <text evidence="2">The sequence shown here is derived from an EMBL/GenBank/DDBJ whole genome shotgun (WGS) entry which is preliminary data.</text>
</comment>
<dbReference type="Gene3D" id="3.40.50.300">
    <property type="entry name" value="P-loop containing nucleotide triphosphate hydrolases"/>
    <property type="match status" value="2"/>
</dbReference>
<accession>A0ABU0UF81</accession>